<feature type="transmembrane region" description="Helical" evidence="1">
    <location>
        <begin position="20"/>
        <end position="39"/>
    </location>
</feature>
<feature type="transmembrane region" description="Helical" evidence="1">
    <location>
        <begin position="51"/>
        <end position="72"/>
    </location>
</feature>
<keyword evidence="1" id="KW-0812">Transmembrane</keyword>
<gene>
    <name evidence="2" type="primary">yeaN_1</name>
    <name evidence="2" type="ORF">NCTC12965_04513</name>
</gene>
<dbReference type="PANTHER" id="PTHR23523:SF2">
    <property type="entry name" value="2-NITROIMIDAZOLE TRANSPORTER"/>
    <property type="match status" value="1"/>
</dbReference>
<proteinExistence type="predicted"/>
<keyword evidence="1" id="KW-0472">Membrane</keyword>
<dbReference type="SUPFAM" id="SSF103473">
    <property type="entry name" value="MFS general substrate transporter"/>
    <property type="match status" value="1"/>
</dbReference>
<sequence length="133" mass="14214">MPQPEPSANCVVKRSRLTRFLLLAGIMLVAANLRAPLTSVGPLLEQIQHQLMLSATAAGLLNSLPLILFAVLSPLTPSLAKRIGIERTLGAGAGAAGRRDRAAFTTAGWHAVVGNGVDRPRPSPLPTWCYQRW</sequence>
<dbReference type="AlphaFoldDB" id="A0A4U9V4H1"/>
<dbReference type="InterPro" id="IPR052524">
    <property type="entry name" value="MFS_Cyanate_Porter"/>
</dbReference>
<reference evidence="2" key="1">
    <citation type="submission" date="2019-05" db="EMBL/GenBank/DDBJ databases">
        <authorList>
            <consortium name="Pathogen Informatics"/>
        </authorList>
    </citation>
    <scope>NUCLEOTIDE SEQUENCE [LARGE SCALE GENOMIC DNA]</scope>
    <source>
        <strain evidence="2">NCTC12965</strain>
    </source>
</reference>
<name>A0A4U9V4H1_SERFO</name>
<keyword evidence="1" id="KW-1133">Transmembrane helix</keyword>
<evidence type="ECO:0000313" key="2">
    <source>
        <dbReference type="EMBL" id="VTR40527.1"/>
    </source>
</evidence>
<dbReference type="Gene3D" id="1.20.1250.20">
    <property type="entry name" value="MFS general substrate transporter like domains"/>
    <property type="match status" value="1"/>
</dbReference>
<protein>
    <submittedName>
        <fullName evidence="2">Inner membrane transport protein YeaN</fullName>
    </submittedName>
</protein>
<dbReference type="InterPro" id="IPR036259">
    <property type="entry name" value="MFS_trans_sf"/>
</dbReference>
<dbReference type="PANTHER" id="PTHR23523">
    <property type="match status" value="1"/>
</dbReference>
<accession>A0A4U9V4H1</accession>
<organism evidence="2">
    <name type="scientific">Serratia fonticola</name>
    <dbReference type="NCBI Taxonomy" id="47917"/>
    <lineage>
        <taxon>Bacteria</taxon>
        <taxon>Pseudomonadati</taxon>
        <taxon>Pseudomonadota</taxon>
        <taxon>Gammaproteobacteria</taxon>
        <taxon>Enterobacterales</taxon>
        <taxon>Yersiniaceae</taxon>
        <taxon>Serratia</taxon>
    </lineage>
</organism>
<dbReference type="EMBL" id="CABEEZ010000097">
    <property type="protein sequence ID" value="VTR40527.1"/>
    <property type="molecule type" value="Genomic_DNA"/>
</dbReference>
<evidence type="ECO:0000256" key="1">
    <source>
        <dbReference type="SAM" id="Phobius"/>
    </source>
</evidence>